<comment type="caution">
    <text evidence="7">The sequence shown here is derived from an EMBL/GenBank/DDBJ whole genome shotgun (WGS) entry which is preliminary data.</text>
</comment>
<dbReference type="PANTHER" id="PTHR12151:SF25">
    <property type="entry name" value="LINALOOL DEHYDRATASE_ISOMERASE DOMAIN-CONTAINING PROTEIN"/>
    <property type="match status" value="1"/>
</dbReference>
<evidence type="ECO:0000256" key="3">
    <source>
        <dbReference type="PIRSR" id="PIRSR603782-1"/>
    </source>
</evidence>
<name>A0A512ANK1_9SPHN</name>
<reference evidence="7 8" key="1">
    <citation type="submission" date="2019-07" db="EMBL/GenBank/DDBJ databases">
        <title>Whole genome shotgun sequence of Novosphingobium sediminis NBRC 106119.</title>
        <authorList>
            <person name="Hosoyama A."/>
            <person name="Uohara A."/>
            <person name="Ohji S."/>
            <person name="Ichikawa N."/>
        </authorList>
    </citation>
    <scope>NUCLEOTIDE SEQUENCE [LARGE SCALE GENOMIC DNA]</scope>
    <source>
        <strain evidence="7 8">NBRC 106119</strain>
    </source>
</reference>
<dbReference type="OrthoDB" id="9790194at2"/>
<dbReference type="InterPro" id="IPR036249">
    <property type="entry name" value="Thioredoxin-like_sf"/>
</dbReference>
<dbReference type="PROSITE" id="PS51257">
    <property type="entry name" value="PROKAR_LIPOPROTEIN"/>
    <property type="match status" value="1"/>
</dbReference>
<evidence type="ECO:0000256" key="1">
    <source>
        <dbReference type="ARBA" id="ARBA00010996"/>
    </source>
</evidence>
<dbReference type="Pfam" id="PF02630">
    <property type="entry name" value="SCO1-SenC"/>
    <property type="match status" value="1"/>
</dbReference>
<evidence type="ECO:0000256" key="5">
    <source>
        <dbReference type="SAM" id="SignalP"/>
    </source>
</evidence>
<comment type="similarity">
    <text evidence="1">Belongs to the SCO1/2 family.</text>
</comment>
<dbReference type="EMBL" id="BJYR01000020">
    <property type="protein sequence ID" value="GEO01177.1"/>
    <property type="molecule type" value="Genomic_DNA"/>
</dbReference>
<dbReference type="Gene3D" id="3.40.30.10">
    <property type="entry name" value="Glutaredoxin"/>
    <property type="match status" value="1"/>
</dbReference>
<dbReference type="PANTHER" id="PTHR12151">
    <property type="entry name" value="ELECTRON TRANSPORT PROTIN SCO1/SENC FAMILY MEMBER"/>
    <property type="match status" value="1"/>
</dbReference>
<evidence type="ECO:0000256" key="2">
    <source>
        <dbReference type="ARBA" id="ARBA00023008"/>
    </source>
</evidence>
<dbReference type="AlphaFoldDB" id="A0A512ANK1"/>
<dbReference type="InterPro" id="IPR013766">
    <property type="entry name" value="Thioredoxin_domain"/>
</dbReference>
<evidence type="ECO:0000256" key="4">
    <source>
        <dbReference type="PIRSR" id="PIRSR603782-2"/>
    </source>
</evidence>
<dbReference type="SUPFAM" id="SSF52833">
    <property type="entry name" value="Thioredoxin-like"/>
    <property type="match status" value="1"/>
</dbReference>
<keyword evidence="4" id="KW-1015">Disulfide bond</keyword>
<dbReference type="GO" id="GO:0046872">
    <property type="term" value="F:metal ion binding"/>
    <property type="evidence" value="ECO:0007669"/>
    <property type="project" value="UniProtKB-KW"/>
</dbReference>
<proteinExistence type="inferred from homology"/>
<sequence>MREVPTSPSRQVRRKSGLLIALTAACLTAGASAQVSAPPQLTRSYQDYVAPPVSLVRTDGKTISFADLVDGSRPVVLEFFYTSCSTICGMQASTLALARKGFGSNAITISVTIDPEYDTPTRLQQFGSNFNAGGSWYLLTGKRADIQRVLTAFDARPFGDNKMLHRPLVFIRPAKGRQWLRLDGLANAPQIISAFKSAAQNPPPPSSTVSILHETFNRLVG</sequence>
<dbReference type="CDD" id="cd02968">
    <property type="entry name" value="SCO"/>
    <property type="match status" value="1"/>
</dbReference>
<keyword evidence="2 3" id="KW-0186">Copper</keyword>
<accession>A0A512ANK1</accession>
<keyword evidence="5" id="KW-0732">Signal</keyword>
<feature type="binding site" evidence="3">
    <location>
        <position position="84"/>
    </location>
    <ligand>
        <name>Cu cation</name>
        <dbReference type="ChEBI" id="CHEBI:23378"/>
    </ligand>
</feature>
<dbReference type="InterPro" id="IPR003782">
    <property type="entry name" value="SCO1/SenC"/>
</dbReference>
<keyword evidence="3" id="KW-0479">Metal-binding</keyword>
<evidence type="ECO:0000313" key="8">
    <source>
        <dbReference type="Proteomes" id="UP000321464"/>
    </source>
</evidence>
<dbReference type="Proteomes" id="UP000321464">
    <property type="component" value="Unassembled WGS sequence"/>
</dbReference>
<feature type="disulfide bond" description="Redox-active" evidence="4">
    <location>
        <begin position="84"/>
        <end position="88"/>
    </location>
</feature>
<feature type="signal peptide" evidence="5">
    <location>
        <begin position="1"/>
        <end position="33"/>
    </location>
</feature>
<dbReference type="RefSeq" id="WP_147160507.1">
    <property type="nucleotide sequence ID" value="NZ_BJYR01000020.1"/>
</dbReference>
<gene>
    <name evidence="7" type="ORF">NSE01_30090</name>
</gene>
<dbReference type="PROSITE" id="PS51352">
    <property type="entry name" value="THIOREDOXIN_2"/>
    <property type="match status" value="1"/>
</dbReference>
<evidence type="ECO:0000313" key="7">
    <source>
        <dbReference type="EMBL" id="GEO01177.1"/>
    </source>
</evidence>
<evidence type="ECO:0000259" key="6">
    <source>
        <dbReference type="PROSITE" id="PS51352"/>
    </source>
</evidence>
<feature type="binding site" evidence="3">
    <location>
        <position position="88"/>
    </location>
    <ligand>
        <name>Cu cation</name>
        <dbReference type="ChEBI" id="CHEBI:23378"/>
    </ligand>
</feature>
<feature type="chain" id="PRO_5022013619" description="Thioredoxin domain-containing protein" evidence="5">
    <location>
        <begin position="34"/>
        <end position="221"/>
    </location>
</feature>
<organism evidence="7 8">
    <name type="scientific">Novosphingobium sediminis</name>
    <dbReference type="NCBI Taxonomy" id="707214"/>
    <lineage>
        <taxon>Bacteria</taxon>
        <taxon>Pseudomonadati</taxon>
        <taxon>Pseudomonadota</taxon>
        <taxon>Alphaproteobacteria</taxon>
        <taxon>Sphingomonadales</taxon>
        <taxon>Sphingomonadaceae</taxon>
        <taxon>Novosphingobium</taxon>
    </lineage>
</organism>
<feature type="domain" description="Thioredoxin" evidence="6">
    <location>
        <begin position="44"/>
        <end position="200"/>
    </location>
</feature>
<protein>
    <recommendedName>
        <fullName evidence="6">Thioredoxin domain-containing protein</fullName>
    </recommendedName>
</protein>
<keyword evidence="8" id="KW-1185">Reference proteome</keyword>